<protein>
    <submittedName>
        <fullName evidence="2">Uncharacterized protein</fullName>
    </submittedName>
</protein>
<sequence length="948" mass="103963">MTEVLGVDYSAIPESDKIRVCGEAALRAVRLSEEAKREQCKTADVLERFSLDVHRLLERLDVEPLQVSKYWEDAAPPLPPTWIEVEAVPSLTAAIRRLDHDLHCDADGPPGKSCRRLVACLNRAVRSNTDSSTPHTRLLRLLGSSSPNAETECEDVVQRVSASLTELTGEDVKDRALFPLVHQLAAFAKGITEADFVVSPETLQRWATSLCVRVPSEVTVRTTKDFEALLRTVDSAAAETFDELSTFRSEREELLRDVQAFDTGRFNIDVGQSFTLQSVSALLNGILSERSALERTVSSLKARVLALKTDARRSDDELTRVAETCAEMEKICGIDQPPQQLLPKRLHTISQRVRQLHGKSFSVAHAESVRQLNLAASLRGLTKQSMQLRDLVRKLVAVFEIEPEGGPEQQTGLGAREALLETIHLVEKCTQKVEVDTPTEERVSSMVRRIASLEREVREARADEQSTSSVLVNTSKSVRVLLAKLARYAESLGHDTTNVIGNFKEPFDEALLSALDDVSDDVELTCEPLTSRLRSCDALVALLGCSPPSSTNPSEVRHLGNRTHNFANDVDRAKRVLAMLVSMTKVSFLFPQALSDDVASTEACRTSDGTRGDSYSFDEVMCDVERLCSTISKNLKMLSIVCSKEQSSIADCVSVALATLGEAWDVSALADDGGEEELLHVQSALQGRTSGPNLLVAESQNAPSLLRRGVAIVASFVECITRWRDSVVSQSESHVQSLLDGIVDNVLVPLCRVSDPAIASSCDAAIAQLRQMQPRDPNAIRVVESALSLVSQVPTYCDSLVSDRERALADRDHAQARFAVLSVTLRRSRGPGVAMPEDADGHDNTTGQSQERRHGRDPPIHGSNLVTSKYFESVVEREGLSLDHELSLRRQMSPPPTRNADIRLSPLSPKRERRGLSTELNSSVARLHRTNGPQVGGGPVLVKAVPRH</sequence>
<proteinExistence type="predicted"/>
<feature type="region of interest" description="Disordered" evidence="1">
    <location>
        <begin position="829"/>
        <end position="865"/>
    </location>
</feature>
<organism evidence="2">
    <name type="scientific">Neobodo designis</name>
    <name type="common">Flagellated protozoan</name>
    <name type="synonym">Bodo designis</name>
    <dbReference type="NCBI Taxonomy" id="312471"/>
    <lineage>
        <taxon>Eukaryota</taxon>
        <taxon>Discoba</taxon>
        <taxon>Euglenozoa</taxon>
        <taxon>Kinetoplastea</taxon>
        <taxon>Metakinetoplastina</taxon>
        <taxon>Neobodonida</taxon>
        <taxon>Neobodo</taxon>
    </lineage>
</organism>
<dbReference type="EMBL" id="HBGF01000375">
    <property type="protein sequence ID" value="CAD9088126.1"/>
    <property type="molecule type" value="Transcribed_RNA"/>
</dbReference>
<name>A0A7S1KWP7_NEODS</name>
<feature type="compositionally biased region" description="Basic and acidic residues" evidence="1">
    <location>
        <begin position="850"/>
        <end position="859"/>
    </location>
</feature>
<evidence type="ECO:0000256" key="1">
    <source>
        <dbReference type="SAM" id="MobiDB-lite"/>
    </source>
</evidence>
<evidence type="ECO:0000313" key="2">
    <source>
        <dbReference type="EMBL" id="CAD9088126.1"/>
    </source>
</evidence>
<accession>A0A7S1KWP7</accession>
<feature type="region of interest" description="Disordered" evidence="1">
    <location>
        <begin position="890"/>
        <end position="948"/>
    </location>
</feature>
<gene>
    <name evidence="2" type="ORF">NDES1114_LOCUS277</name>
</gene>
<reference evidence="2" key="1">
    <citation type="submission" date="2021-01" db="EMBL/GenBank/DDBJ databases">
        <authorList>
            <person name="Corre E."/>
            <person name="Pelletier E."/>
            <person name="Niang G."/>
            <person name="Scheremetjew M."/>
            <person name="Finn R."/>
            <person name="Kale V."/>
            <person name="Holt S."/>
            <person name="Cochrane G."/>
            <person name="Meng A."/>
            <person name="Brown T."/>
            <person name="Cohen L."/>
        </authorList>
    </citation>
    <scope>NUCLEOTIDE SEQUENCE</scope>
    <source>
        <strain evidence="2">CCAP 1951/1</strain>
    </source>
</reference>
<dbReference type="AlphaFoldDB" id="A0A7S1KWP7"/>